<dbReference type="PANTHER" id="PTHR21008:SF0">
    <property type="entry name" value="S-ADENOSYLMETHIONINE SENSOR UPSTREAM OF MTORC1"/>
    <property type="match status" value="1"/>
</dbReference>
<evidence type="ECO:0000256" key="4">
    <source>
        <dbReference type="HAMAP-Rule" id="MF_03044"/>
    </source>
</evidence>
<evidence type="ECO:0000313" key="5">
    <source>
        <dbReference type="EMBL" id="AEO36065.1"/>
    </source>
</evidence>
<dbReference type="AlphaFoldDB" id="G3MRE7"/>
<comment type="function">
    <text evidence="4">S-adenosyl-L-methionine-binding protein that acts as an inhibitor of mTORC1 signaling. Acts as a sensor of S-adenosyl-L-methionine to signal methionine sufficiency to mTORC1. Probably also acts as a S-adenosyl-L-methionine-dependent methyltransferase.</text>
</comment>
<dbReference type="HAMAP" id="MF_03044">
    <property type="entry name" value="BMT2"/>
    <property type="match status" value="1"/>
</dbReference>
<proteinExistence type="evidence at transcript level"/>
<dbReference type="GO" id="GO:0032259">
    <property type="term" value="P:methylation"/>
    <property type="evidence" value="ECO:0007669"/>
    <property type="project" value="UniProtKB-KW"/>
</dbReference>
<evidence type="ECO:0000256" key="3">
    <source>
        <dbReference type="ARBA" id="ARBA00022691"/>
    </source>
</evidence>
<reference evidence="5" key="1">
    <citation type="journal article" date="2011" name="PLoS ONE">
        <title>A deep insight into the sialotranscriptome of the gulf coast tick, Amblyomma maculatum.</title>
        <authorList>
            <person name="Karim S."/>
            <person name="Singh P."/>
            <person name="Ribeiro J.M."/>
        </authorList>
    </citation>
    <scope>NUCLEOTIDE SEQUENCE</scope>
    <source>
        <tissue evidence="5">Salivary gland</tissue>
    </source>
</reference>
<dbReference type="InterPro" id="IPR029063">
    <property type="entry name" value="SAM-dependent_MTases_sf"/>
</dbReference>
<keyword evidence="2 4" id="KW-0808">Transferase</keyword>
<feature type="binding site" evidence="4">
    <location>
        <position position="122"/>
    </location>
    <ligand>
        <name>S-adenosyl-L-methionine</name>
        <dbReference type="ChEBI" id="CHEBI:59789"/>
    </ligand>
</feature>
<organism evidence="5">
    <name type="scientific">Amblyomma maculatum</name>
    <name type="common">Gulf Coast tick</name>
    <dbReference type="NCBI Taxonomy" id="34609"/>
    <lineage>
        <taxon>Eukaryota</taxon>
        <taxon>Metazoa</taxon>
        <taxon>Ecdysozoa</taxon>
        <taxon>Arthropoda</taxon>
        <taxon>Chelicerata</taxon>
        <taxon>Arachnida</taxon>
        <taxon>Acari</taxon>
        <taxon>Parasitiformes</taxon>
        <taxon>Ixodida</taxon>
        <taxon>Ixodoidea</taxon>
        <taxon>Ixodidae</taxon>
        <taxon>Amblyomminae</taxon>
        <taxon>Amblyomma</taxon>
    </lineage>
</organism>
<dbReference type="Pfam" id="PF11968">
    <property type="entry name" value="Bmt2"/>
    <property type="match status" value="1"/>
</dbReference>
<dbReference type="EMBL" id="JO844448">
    <property type="protein sequence ID" value="AEO36065.1"/>
    <property type="molecule type" value="mRNA"/>
</dbReference>
<dbReference type="GO" id="GO:1904262">
    <property type="term" value="P:negative regulation of TORC1 signaling"/>
    <property type="evidence" value="ECO:0007669"/>
    <property type="project" value="TreeGrafter"/>
</dbReference>
<feature type="binding site" evidence="4">
    <location>
        <position position="140"/>
    </location>
    <ligand>
        <name>S-adenosyl-L-methionine</name>
        <dbReference type="ChEBI" id="CHEBI:59789"/>
    </ligand>
</feature>
<dbReference type="PANTHER" id="PTHR21008">
    <property type="entry name" value="S-ADENOSYLMETHIONINE SENSOR UPSTREAM OF MTORC1-RELATED"/>
    <property type="match status" value="1"/>
</dbReference>
<sequence>MTGRQGQQELVAVIRGVHEKLRLDYQTNGDGDQVWRDHCEDVQARKRYAESMFQLATTVWPYKDRIEWCHKTMREYFFEGGLEHVLRRHHRKTGVHCPDSALNEARRNLAVADGRIHLLDVGSCYNPFSAYSDIHAVAIDLTPATEDVIECDFLKLEVVCGNGEDLAESEPRPLKSLPENSFHAVVFCLVLEYLPSCTQRWTFCKKAASLLRPNGLLFIITPDSKHQQRNATMIASWRKALEHIRLLRVRYEKRQHLHCMAFRKHIHQITSIEKEEAFKAVDYEESRAGSREARPFPDVATESREMHNIPCGGTMGTGLEEFSEDCITEYQQPISAIINSSKESGKSTLNSKTAEEILDRERDTDASASDMRASRGHWEQRKCTCIELKANSYKHCHRPVLDITDDGGMRTFFTEDDELAQLMYIPQDSRDYVALFTKNIIDERTSAEDESLKDAFLELPGVQDL</sequence>
<accession>G3MRE7</accession>
<dbReference type="Gene3D" id="3.40.50.150">
    <property type="entry name" value="Vaccinia Virus protein VP39"/>
    <property type="match status" value="1"/>
</dbReference>
<keyword evidence="1 4" id="KW-0489">Methyltransferase</keyword>
<dbReference type="GO" id="GO:0008168">
    <property type="term" value="F:methyltransferase activity"/>
    <property type="evidence" value="ECO:0007669"/>
    <property type="project" value="UniProtKB-UniRule"/>
</dbReference>
<dbReference type="CDD" id="cd02440">
    <property type="entry name" value="AdoMet_MTases"/>
    <property type="match status" value="1"/>
</dbReference>
<name>G3MRE7_AMBMU</name>
<protein>
    <recommendedName>
        <fullName evidence="4">S-adenosylmethionine sensor upstream of mTORC1</fullName>
    </recommendedName>
    <alternativeName>
        <fullName evidence="4">Probable methyltransferase BMT2 homolog</fullName>
        <ecNumber evidence="4">2.1.1.-</ecNumber>
    </alternativeName>
</protein>
<dbReference type="EC" id="2.1.1.-" evidence="4"/>
<evidence type="ECO:0000256" key="1">
    <source>
        <dbReference type="ARBA" id="ARBA00022603"/>
    </source>
</evidence>
<dbReference type="InterPro" id="IPR021867">
    <property type="entry name" value="Bmt2/SAMTOR"/>
</dbReference>
<dbReference type="SUPFAM" id="SSF53335">
    <property type="entry name" value="S-adenosyl-L-methionine-dependent methyltransferases"/>
    <property type="match status" value="1"/>
</dbReference>
<evidence type="ECO:0000256" key="2">
    <source>
        <dbReference type="ARBA" id="ARBA00022679"/>
    </source>
</evidence>
<keyword evidence="3 4" id="KW-0949">S-adenosyl-L-methionine</keyword>
<comment type="similarity">
    <text evidence="4">Belongs to the BMT2 family.</text>
</comment>